<evidence type="ECO:0000256" key="6">
    <source>
        <dbReference type="ARBA" id="ARBA00022741"/>
    </source>
</evidence>
<evidence type="ECO:0000313" key="13">
    <source>
        <dbReference type="EMBL" id="CAH0372980.1"/>
    </source>
</evidence>
<dbReference type="GO" id="GO:0140359">
    <property type="term" value="F:ABC-type transporter activity"/>
    <property type="evidence" value="ECO:0007669"/>
    <property type="project" value="InterPro"/>
</dbReference>
<feature type="transmembrane region" description="Helical" evidence="10">
    <location>
        <begin position="1004"/>
        <end position="1031"/>
    </location>
</feature>
<evidence type="ECO:0000313" key="14">
    <source>
        <dbReference type="Proteomes" id="UP000789595"/>
    </source>
</evidence>
<evidence type="ECO:0000256" key="9">
    <source>
        <dbReference type="ARBA" id="ARBA00023136"/>
    </source>
</evidence>
<keyword evidence="14" id="KW-1185">Reference proteome</keyword>
<dbReference type="SUPFAM" id="SSF52540">
    <property type="entry name" value="P-loop containing nucleoside triphosphate hydrolases"/>
    <property type="match status" value="2"/>
</dbReference>
<accession>A0A8J2SJD5</accession>
<feature type="transmembrane region" description="Helical" evidence="10">
    <location>
        <begin position="3296"/>
        <end position="3314"/>
    </location>
</feature>
<dbReference type="InterPro" id="IPR003593">
    <property type="entry name" value="AAA+_ATPase"/>
</dbReference>
<protein>
    <recommendedName>
        <fullName evidence="12">ABC transporter domain-containing protein</fullName>
    </recommendedName>
</protein>
<feature type="transmembrane region" description="Helical" evidence="10">
    <location>
        <begin position="2277"/>
        <end position="2297"/>
    </location>
</feature>
<proteinExistence type="inferred from homology"/>
<feature type="transmembrane region" description="Helical" evidence="10">
    <location>
        <begin position="3360"/>
        <end position="3380"/>
    </location>
</feature>
<evidence type="ECO:0000256" key="5">
    <source>
        <dbReference type="ARBA" id="ARBA00022737"/>
    </source>
</evidence>
<name>A0A8J2SJD5_9STRA</name>
<keyword evidence="9 10" id="KW-0472">Membrane</keyword>
<feature type="transmembrane region" description="Helical" evidence="10">
    <location>
        <begin position="1691"/>
        <end position="1712"/>
    </location>
</feature>
<keyword evidence="7" id="KW-0067">ATP-binding</keyword>
<feature type="transmembrane region" description="Helical" evidence="10">
    <location>
        <begin position="1364"/>
        <end position="1383"/>
    </location>
</feature>
<keyword evidence="4 10" id="KW-0812">Transmembrane</keyword>
<feature type="chain" id="PRO_5035274016" description="ABC transporter domain-containing protein" evidence="11">
    <location>
        <begin position="20"/>
        <end position="3394"/>
    </location>
</feature>
<comment type="caution">
    <text evidence="13">The sequence shown here is derived from an EMBL/GenBank/DDBJ whole genome shotgun (WGS) entry which is preliminary data.</text>
</comment>
<evidence type="ECO:0000256" key="2">
    <source>
        <dbReference type="ARBA" id="ARBA00008869"/>
    </source>
</evidence>
<evidence type="ECO:0000256" key="3">
    <source>
        <dbReference type="ARBA" id="ARBA00022448"/>
    </source>
</evidence>
<dbReference type="PANTHER" id="PTHR19229:SF36">
    <property type="entry name" value="ATP-BINDING CASSETTE SUB-FAMILY A MEMBER 2"/>
    <property type="match status" value="1"/>
</dbReference>
<dbReference type="Gene3D" id="3.40.50.300">
    <property type="entry name" value="P-loop containing nucleotide triphosphate hydrolases"/>
    <property type="match status" value="2"/>
</dbReference>
<feature type="transmembrane region" description="Helical" evidence="10">
    <location>
        <begin position="2424"/>
        <end position="2443"/>
    </location>
</feature>
<dbReference type="PROSITE" id="PS00211">
    <property type="entry name" value="ABC_TRANSPORTER_1"/>
    <property type="match status" value="2"/>
</dbReference>
<dbReference type="InterPro" id="IPR017871">
    <property type="entry name" value="ABC_transporter-like_CS"/>
</dbReference>
<dbReference type="Proteomes" id="UP000789595">
    <property type="component" value="Unassembled WGS sequence"/>
</dbReference>
<feature type="domain" description="ABC transporter" evidence="12">
    <location>
        <begin position="1766"/>
        <end position="2001"/>
    </location>
</feature>
<feature type="transmembrane region" description="Helical" evidence="10">
    <location>
        <begin position="2309"/>
        <end position="2333"/>
    </location>
</feature>
<dbReference type="SMART" id="SM00382">
    <property type="entry name" value="AAA"/>
    <property type="match status" value="2"/>
</dbReference>
<dbReference type="PROSITE" id="PS50893">
    <property type="entry name" value="ABC_TRANSPORTER_2"/>
    <property type="match status" value="2"/>
</dbReference>
<dbReference type="InterPro" id="IPR003439">
    <property type="entry name" value="ABC_transporter-like_ATP-bd"/>
</dbReference>
<feature type="transmembrane region" description="Helical" evidence="10">
    <location>
        <begin position="1106"/>
        <end position="1123"/>
    </location>
</feature>
<keyword evidence="3" id="KW-0813">Transport</keyword>
<evidence type="ECO:0000256" key="10">
    <source>
        <dbReference type="SAM" id="Phobius"/>
    </source>
</evidence>
<keyword evidence="6" id="KW-0547">Nucleotide-binding</keyword>
<feature type="transmembrane region" description="Helical" evidence="10">
    <location>
        <begin position="2730"/>
        <end position="2749"/>
    </location>
</feature>
<evidence type="ECO:0000256" key="11">
    <source>
        <dbReference type="SAM" id="SignalP"/>
    </source>
</evidence>
<reference evidence="13" key="1">
    <citation type="submission" date="2021-11" db="EMBL/GenBank/DDBJ databases">
        <authorList>
            <consortium name="Genoscope - CEA"/>
            <person name="William W."/>
        </authorList>
    </citation>
    <scope>NUCLEOTIDE SEQUENCE</scope>
</reference>
<keyword evidence="5" id="KW-0677">Repeat</keyword>
<dbReference type="OrthoDB" id="6500128at2759"/>
<dbReference type="GO" id="GO:0016020">
    <property type="term" value="C:membrane"/>
    <property type="evidence" value="ECO:0007669"/>
    <property type="project" value="UniProtKB-SubCell"/>
</dbReference>
<feature type="transmembrane region" description="Helical" evidence="10">
    <location>
        <begin position="1428"/>
        <end position="1447"/>
    </location>
</feature>
<dbReference type="InterPro" id="IPR026082">
    <property type="entry name" value="ABCA"/>
</dbReference>
<evidence type="ECO:0000256" key="4">
    <source>
        <dbReference type="ARBA" id="ARBA00022692"/>
    </source>
</evidence>
<feature type="transmembrane region" description="Helical" evidence="10">
    <location>
        <begin position="1512"/>
        <end position="1534"/>
    </location>
</feature>
<sequence>MRALPLALAAAAATSFLELLPEPSMVCDNSKCLLESEDSCLREYAIDRDCSTFGDAYLVLDDALAACARHENCSGVYDPRCDGMPAESCRKDKCEHNHCWAHNYHREPICAEGYSPMPNSSHDHDWYPFACCPAGTGGGFFMCDANEALADHPASDLHDTRGCVVTCAAWNVSDCTAPTYVGTVTDRRCEETVRLDKIGAGRYENFGHHSYWHGGNHTMDFMDCVAAVRAHAGQDGCRGEFFYWEDWGGRGGNCRCVTGNCTEARREWDWQLFSLGCPGAAEEDGGICTHTALYYDGSQDLSAHDPDKCREHVCEHHDRDCCGYDHETWCADGYTLVRGNEGPPWGCWPGRKGYRCLPSDAFLGRFVEPYDFEGCPAGYYTCAGCCDQDADCACDGLGGDAYEHDWRTPKCPEGYYECDGCCDRDADCACDDTCDLGSHEDCSLAYHENVSQPAGWCPVGYHDCDHHDCCDFNVDCECVSVRHGSGDEYCGPGPTGSDGALPNFECSVRKHGEEASGDEVALEDRWEHHNYDAGGCCAGPNETAACADGYTVVAGDAPCVFTCCEGAVDNLTTAADVDAEGFCWEAHADEGRRPPLVGECCDDETDACPGGEQKVYVKSHPEQGETYETHCCPRASAPAACFERKRRADCVEDACRTFKPGGPAILDNGHSDNWWDPQMSYKDVCFTSSSHWERWGDHGSHWDEGMRPPPAARYCADNHTLAGVDYVGGVGTCCTNKSSDDAKCVAPVPDCFHHSGPRRCDILLKYFGAEQSPHSWNDVRNRPCRFRGEPYACDDLRCDPASGALYYTRSDSWRWWDLSDWHNWRPWDSCERQWWRRDVTGTSWPDSSRNRRMGERQRIRACGVVTEDGDFFHAQLRERKRWDEAWRWRRDWYSSDYHERWEDRWFDHPWTNFWVSTRAPRHFAGLDAEPTTAAADACARDVEKEFYSGCLGTCGKTCGELGHDPVLFEKLRAAVKKWPDGGGGEAIPDVCAFRPKFAWDQDGLWITVLYVLAWLGLLVIYVVGVAAACCVSQPSCVGYARLQKLRNWAHEGEGGCARRCVFWCCGGWIFAYMELSLRRPALLGVTIVSVVVPSTLAGLYIVYHEYAFLLFVALFFGGNLFILRNEVRAGCQKLSWPALFCVTVVPLALAATLAGLWIFDDVDEDGVDGDKLGVLLLFVGLFFGGLLYIFREKVRARYEKFSERRPWFGRRVAPILEKLSAGVASLKKKLSAGAGAVARPLRSCLARCRGSLARYCCCWWDSLRRCLVKRPPAAVYTAEDGTEQTVPWVVAPGPPGTIVTRPDGIKVKVPEGVQRGQLFSLAEAAPAGDGAAAPKHAAEPPSLVERTALLARKAWTVKKRTTGALAKQVIVPLLGVGLLWLLYDTREENRLARSIVESDTSATSAPTAVTKTRKRTTFDTNHGDFELTLFQLFFFPWVQVVASALVADVAQGTREATRAAGGADAAYWLASFFIEGVALGGGVAVAIAAGAAPGLFRRAGKSFEVAAFLELFALHWFFLLALVLQTFVVVTCLLRSQIAAAGLPPLLHAALHGCYLLWAPLRTWNVGKRRYKTNWRLRARPRAHFASALLPQFAYDLLVDSFSPTKKRAGWRCRLVADGFVGERYPCEMCRKECWEKAPRPRLEAFEQYLQSQSLTAAPCADEHLMCEDVWPFWYEKTEDRGWRPESSWTAGVYCMLMVSVALWAAILWYVIQVSTSAARGKGKDLLFCLRKAYWRPPPPDEVVEKAPLVNHDEWFENDESADAPVQVRGLRKVFGKKVAVSDATFAIRDSEIFCLLGHNGAGKTTTMSMITGAMAPDGGSASFFGIRTLGPLADADGLDRLRQLLGFCPQHDALFPRLTLREHLIFYSRLKGVEESRAENEASGLLELFRLTEMAEGFPLKLSGGQKRKVMMAAALTGGSRLVVLDEPTAGMDPVARREVWTLLRDVRVDRSVLLTTHHMEEAEALADRVAIMAAGSVKCCGTLSFLKRRFGGGGDAADGADTSDTSIGGLHVAVTTAAAARDQLKAVFAQHMPKAKLAAASKLEEDLRRATEKDAANPLLGSTPKSFSSSFKSPLLNATRGSSFSASRNWADGAEAPLLEDSARDVTTTYTIHASRSRVAALFEGLEAEADGLGLVDVSVTATSLEDVFISVGEQVEGAAAPVEAETLVGGALLPSAPGEPVPAGRLVAAVVQFRLPAQIRDDLVWIKKFVLGGAALPGGLRRAVKRARGDKGGATTFTVPTHFAVLAAVLSSGFIVGLAVGLTEKGSRDSPRGWAAGTAAGSAVAASTLALAALECGIRFIGGASLSAPFSVAGCVVGSVFGVCVCGLNAQHHFVLHAFTGGLTWAIATAVAVGLEAGLRPYFGVPTSAAGAVAGCLSPSTQNAGLFPHRSVCLSVRKKTFRRMAASAAGRRARARTAGGVAGFFVGLVVEVLGSVFASAFCSAGIHGTTLVLLQVAAAAMPLVVRAQMPGKGKRAFGFKSRHAEYYNTLVAGVLVAAYLLVAGFVVEPYVRERARGLRNLLAVSGLDTLTYWLGNWLSDALVLVSGAVCVVFMLAATRMAYRKRLCSSAPTYAQLHAAARKGDLDLGPYNATATSLEIAFHDRYPGGFEEDPNDLWHSEPYDTIEQWYCDSIWDKHHAAGARQNATKFVVRRWMERWPWLWILLPLCSAGIVSFSHFATTTFDSPLIAVASTPIFIGLLGGAAPAGLAGLWWVATSKPNQLLFQEFFCKIGWLASIATPFGNLAVQVCKVAFHPQLKRGGFLEASGDGPLWRQRADPPLPSGWAAVIFAFFHIILYEGIVVFKDRRALRPLAWVKTRVSKVRATAMPDDVAAERARVAALTGAGDAASAGDALSTNEDDFQIVVDEPEEEAPPSRPPPTRFSTAVRDTVAMLRNVPPGDDPYPPPLVRDIKSADRDGLVVSDLRKIYPPRFFGGSAVESVQCAAFGVPTGQVFGLLGANGAGKTTTVSMVCRAVEPTSGDARVAGKSVLADFEDAARSLGVVVNQKNVLWDHLSCRDHLSLFARLRGVDIEGDARHAAEQALAVVGLSDHADKAAGRLSGGMKRKLAVAVALVGGPSVVLLDEPSSGLDPGAQRNLWDLIKVTMKGRAVVLTTHSMGEADLLCDRVGIMVKGTMRCIGTPQELKERYAAGYEISCRLETRDDAHVADLVAFARGAFSSPDVDVAAADADIATLELAGVDPRRTPALAFRAFDDDACARLGVIDFSLARATMEKVFLRIAGGEEGLAQSRLGREIAEMLQAEADDEAQKELDAVVFSEATCCGCNKYAWKATCIYHFCGSGIMGLLLWAGLHASEMARHCSRINRQYWRDPNCEETPQGLWLRVLMGFYYAPHALEFFFYLMGFTWFWCAGCALWCLRAPASNPGGSVAPA</sequence>
<dbReference type="GO" id="GO:0005524">
    <property type="term" value="F:ATP binding"/>
    <property type="evidence" value="ECO:0007669"/>
    <property type="project" value="UniProtKB-KW"/>
</dbReference>
<gene>
    <name evidence="13" type="ORF">PECAL_4P01430</name>
</gene>
<feature type="transmembrane region" description="Helical" evidence="10">
    <location>
        <begin position="2540"/>
        <end position="2559"/>
    </location>
</feature>
<dbReference type="FunFam" id="3.40.50.300:FF:000335">
    <property type="entry name" value="ATP binding cassette subfamily A member 5"/>
    <property type="match status" value="1"/>
</dbReference>
<feature type="transmembrane region" description="Helical" evidence="10">
    <location>
        <begin position="1467"/>
        <end position="1492"/>
    </location>
</feature>
<feature type="transmembrane region" description="Helical" evidence="10">
    <location>
        <begin position="2339"/>
        <end position="2358"/>
    </location>
</feature>
<evidence type="ECO:0000256" key="8">
    <source>
        <dbReference type="ARBA" id="ARBA00022989"/>
    </source>
</evidence>
<comment type="subcellular location">
    <subcellularLocation>
        <location evidence="1">Membrane</location>
        <topology evidence="1">Multi-pass membrane protein</topology>
    </subcellularLocation>
</comment>
<feature type="transmembrane region" description="Helical" evidence="10">
    <location>
        <begin position="2449"/>
        <end position="2468"/>
    </location>
</feature>
<evidence type="ECO:0000256" key="7">
    <source>
        <dbReference type="ARBA" id="ARBA00022840"/>
    </source>
</evidence>
<feature type="signal peptide" evidence="11">
    <location>
        <begin position="1"/>
        <end position="19"/>
    </location>
</feature>
<feature type="transmembrane region" description="Helical" evidence="10">
    <location>
        <begin position="2489"/>
        <end position="2510"/>
    </location>
</feature>
<dbReference type="InterPro" id="IPR027417">
    <property type="entry name" value="P-loop_NTPase"/>
</dbReference>
<feature type="domain" description="ABC transporter" evidence="12">
    <location>
        <begin position="2922"/>
        <end position="3160"/>
    </location>
</feature>
<dbReference type="EMBL" id="CAKKNE010000004">
    <property type="protein sequence ID" value="CAH0372980.1"/>
    <property type="molecule type" value="Genomic_DNA"/>
</dbReference>
<dbReference type="FunFam" id="3.40.50.300:FF:002275">
    <property type="entry name" value="ATP-binding cassette, subfamily A (ABC1), member 16"/>
    <property type="match status" value="1"/>
</dbReference>
<keyword evidence="8 10" id="KW-1133">Transmembrane helix</keyword>
<feature type="transmembrane region" description="Helical" evidence="10">
    <location>
        <begin position="2661"/>
        <end position="2682"/>
    </location>
</feature>
<feature type="transmembrane region" description="Helical" evidence="10">
    <location>
        <begin position="1135"/>
        <end position="1159"/>
    </location>
</feature>
<feature type="transmembrane region" description="Helical" evidence="10">
    <location>
        <begin position="2694"/>
        <end position="2718"/>
    </location>
</feature>
<comment type="similarity">
    <text evidence="2">Belongs to the ABC transporter superfamily. ABCA family.</text>
</comment>
<evidence type="ECO:0000256" key="1">
    <source>
        <dbReference type="ARBA" id="ARBA00004141"/>
    </source>
</evidence>
<feature type="transmembrane region" description="Helical" evidence="10">
    <location>
        <begin position="2244"/>
        <end position="2265"/>
    </location>
</feature>
<organism evidence="13 14">
    <name type="scientific">Pelagomonas calceolata</name>
    <dbReference type="NCBI Taxonomy" id="35677"/>
    <lineage>
        <taxon>Eukaryota</taxon>
        <taxon>Sar</taxon>
        <taxon>Stramenopiles</taxon>
        <taxon>Ochrophyta</taxon>
        <taxon>Pelagophyceae</taxon>
        <taxon>Pelagomonadales</taxon>
        <taxon>Pelagomonadaceae</taxon>
        <taxon>Pelagomonas</taxon>
    </lineage>
</organism>
<feature type="transmembrane region" description="Helical" evidence="10">
    <location>
        <begin position="2786"/>
        <end position="2806"/>
    </location>
</feature>
<feature type="transmembrane region" description="Helical" evidence="10">
    <location>
        <begin position="1171"/>
        <end position="1190"/>
    </location>
</feature>
<dbReference type="Pfam" id="PF00005">
    <property type="entry name" value="ABC_tran"/>
    <property type="match status" value="2"/>
</dbReference>
<dbReference type="PANTHER" id="PTHR19229">
    <property type="entry name" value="ATP-BINDING CASSETTE TRANSPORTER SUBFAMILY A ABCA"/>
    <property type="match status" value="1"/>
</dbReference>
<dbReference type="GO" id="GO:0016887">
    <property type="term" value="F:ATP hydrolysis activity"/>
    <property type="evidence" value="ECO:0007669"/>
    <property type="project" value="InterPro"/>
</dbReference>
<dbReference type="GO" id="GO:0005319">
    <property type="term" value="F:lipid transporter activity"/>
    <property type="evidence" value="ECO:0007669"/>
    <property type="project" value="TreeGrafter"/>
</dbReference>
<feature type="transmembrane region" description="Helical" evidence="10">
    <location>
        <begin position="1081"/>
        <end position="1100"/>
    </location>
</feature>
<dbReference type="CDD" id="cd03263">
    <property type="entry name" value="ABC_subfamily_A"/>
    <property type="match status" value="2"/>
</dbReference>
<feature type="transmembrane region" description="Helical" evidence="10">
    <location>
        <begin position="2206"/>
        <end position="2223"/>
    </location>
</feature>
<keyword evidence="11" id="KW-0732">Signal</keyword>
<evidence type="ECO:0000259" key="12">
    <source>
        <dbReference type="PROSITE" id="PS50893"/>
    </source>
</evidence>